<accession>A0A6J2WP40</accession>
<dbReference type="SUPFAM" id="SSF52283">
    <property type="entry name" value="Formate/glycerate dehydrogenase catalytic domain-like"/>
    <property type="match status" value="1"/>
</dbReference>
<organism evidence="7 8">
    <name type="scientific">Chanos chanos</name>
    <name type="common">Milkfish</name>
    <name type="synonym">Mugil chanos</name>
    <dbReference type="NCBI Taxonomy" id="29144"/>
    <lineage>
        <taxon>Eukaryota</taxon>
        <taxon>Metazoa</taxon>
        <taxon>Chordata</taxon>
        <taxon>Craniata</taxon>
        <taxon>Vertebrata</taxon>
        <taxon>Euteleostomi</taxon>
        <taxon>Actinopterygii</taxon>
        <taxon>Neopterygii</taxon>
        <taxon>Teleostei</taxon>
        <taxon>Ostariophysi</taxon>
        <taxon>Gonorynchiformes</taxon>
        <taxon>Chanidae</taxon>
        <taxon>Chanos</taxon>
    </lineage>
</organism>
<dbReference type="PANTHER" id="PTHR10996">
    <property type="entry name" value="2-HYDROXYACID DEHYDROGENASE-RELATED"/>
    <property type="match status" value="1"/>
</dbReference>
<dbReference type="CDD" id="cd05301">
    <property type="entry name" value="GDH"/>
    <property type="match status" value="1"/>
</dbReference>
<dbReference type="InterPro" id="IPR050223">
    <property type="entry name" value="D-isomer_2-hydroxyacid_DH"/>
</dbReference>
<dbReference type="InterPro" id="IPR006140">
    <property type="entry name" value="D-isomer_DH_NAD-bd"/>
</dbReference>
<dbReference type="SUPFAM" id="SSF51735">
    <property type="entry name" value="NAD(P)-binding Rossmann-fold domains"/>
    <property type="match status" value="1"/>
</dbReference>
<dbReference type="Pfam" id="PF00389">
    <property type="entry name" value="2-Hacid_dh"/>
    <property type="match status" value="1"/>
</dbReference>
<dbReference type="AlphaFoldDB" id="A0A6J2WP40"/>
<dbReference type="Pfam" id="PF02826">
    <property type="entry name" value="2-Hacid_dh_C"/>
    <property type="match status" value="1"/>
</dbReference>
<dbReference type="FunFam" id="3.40.50.720:FF:000026">
    <property type="entry name" value="Glyoxylate/hydroxypyruvate reductase B"/>
    <property type="match status" value="1"/>
</dbReference>
<dbReference type="InterPro" id="IPR036291">
    <property type="entry name" value="NAD(P)-bd_dom_sf"/>
</dbReference>
<evidence type="ECO:0000259" key="6">
    <source>
        <dbReference type="Pfam" id="PF02826"/>
    </source>
</evidence>
<keyword evidence="7" id="KW-1185">Reference proteome</keyword>
<dbReference type="InParanoid" id="A0A6J2WP40"/>
<dbReference type="GO" id="GO:0016618">
    <property type="term" value="F:hydroxypyruvate reductase [NAD(P)H] activity"/>
    <property type="evidence" value="ECO:0007669"/>
    <property type="project" value="TreeGrafter"/>
</dbReference>
<evidence type="ECO:0000259" key="5">
    <source>
        <dbReference type="Pfam" id="PF00389"/>
    </source>
</evidence>
<dbReference type="Proteomes" id="UP000504632">
    <property type="component" value="Chromosome 12"/>
</dbReference>
<dbReference type="GO" id="GO:0051287">
    <property type="term" value="F:NAD binding"/>
    <property type="evidence" value="ECO:0007669"/>
    <property type="project" value="InterPro"/>
</dbReference>
<name>A0A6J2WP40_CHACN</name>
<evidence type="ECO:0000256" key="4">
    <source>
        <dbReference type="RuleBase" id="RU003719"/>
    </source>
</evidence>
<evidence type="ECO:0000256" key="3">
    <source>
        <dbReference type="ARBA" id="ARBA00073306"/>
    </source>
</evidence>
<feature type="domain" description="D-isomer specific 2-hydroxyacid dehydrogenase catalytic" evidence="5">
    <location>
        <begin position="20"/>
        <end position="324"/>
    </location>
</feature>
<evidence type="ECO:0000313" key="8">
    <source>
        <dbReference type="RefSeq" id="XP_030645347.1"/>
    </source>
</evidence>
<comment type="similarity">
    <text evidence="1 4">Belongs to the D-isomer specific 2-hydroxyacid dehydrogenase family.</text>
</comment>
<dbReference type="GO" id="GO:0005829">
    <property type="term" value="C:cytosol"/>
    <property type="evidence" value="ECO:0007669"/>
    <property type="project" value="TreeGrafter"/>
</dbReference>
<dbReference type="GO" id="GO:0030267">
    <property type="term" value="F:glyoxylate reductase (NADPH) activity"/>
    <property type="evidence" value="ECO:0007669"/>
    <property type="project" value="TreeGrafter"/>
</dbReference>
<dbReference type="PANTHER" id="PTHR10996:SF257">
    <property type="entry name" value="GLYOXYLATE REDUCTASE 1"/>
    <property type="match status" value="1"/>
</dbReference>
<dbReference type="GeneID" id="115825699"/>
<feature type="domain" description="D-isomer specific 2-hydroxyacid dehydrogenase NAD-binding" evidence="6">
    <location>
        <begin position="114"/>
        <end position="293"/>
    </location>
</feature>
<sequence>MEVEKPFALISQVGGEHGYQPELADLIKQHFCTITYRDFMENQERYAGKIKVLFSWKFRPYPEPSLLRRLPALKAIAIGGVGVDHLDLPFIAGLGIKVSNTPHVVSDATADMAMALLLASARKIFEGHRIAVAPETTQIPQDLMGIEVTGSTLGIVGMGDVGYKIAERSRGFNMKVLYHNRTRRSAEDESAVGAHYCERLDDLLRQSDFLMLAVPLTPQTSGLIGQRELALMKPTATLINISRGLVVDQDALLEALRKGVIHAAAMDVTYPEPLPRDHPLLSLANVIITPHIGINTLQTTHKMVQTMVGNALAALNGDAMPDEVKPK</sequence>
<evidence type="ECO:0000256" key="1">
    <source>
        <dbReference type="ARBA" id="ARBA00005854"/>
    </source>
</evidence>
<evidence type="ECO:0000256" key="2">
    <source>
        <dbReference type="ARBA" id="ARBA00023002"/>
    </source>
</evidence>
<reference evidence="8" key="1">
    <citation type="submission" date="2025-08" db="UniProtKB">
        <authorList>
            <consortium name="RefSeq"/>
        </authorList>
    </citation>
    <scope>IDENTIFICATION</scope>
</reference>
<evidence type="ECO:0000313" key="7">
    <source>
        <dbReference type="Proteomes" id="UP000504632"/>
    </source>
</evidence>
<gene>
    <name evidence="8" type="primary">LOC115825699</name>
</gene>
<proteinExistence type="inferred from homology"/>
<keyword evidence="2 4" id="KW-0560">Oxidoreductase</keyword>
<dbReference type="OrthoDB" id="298012at2759"/>
<dbReference type="RefSeq" id="XP_030645347.1">
    <property type="nucleotide sequence ID" value="XM_030789487.1"/>
</dbReference>
<protein>
    <recommendedName>
        <fullName evidence="3">Glyoxylate reductase/hydroxypyruvate reductase</fullName>
    </recommendedName>
</protein>
<dbReference type="InterPro" id="IPR006139">
    <property type="entry name" value="D-isomer_2_OHA_DH_cat_dom"/>
</dbReference>
<dbReference type="Gene3D" id="3.40.50.720">
    <property type="entry name" value="NAD(P)-binding Rossmann-like Domain"/>
    <property type="match status" value="2"/>
</dbReference>